<evidence type="ECO:0000259" key="8">
    <source>
        <dbReference type="PROSITE" id="PS50893"/>
    </source>
</evidence>
<keyword evidence="2 7" id="KW-0812">Transmembrane</keyword>
<dbReference type="InterPro" id="IPR036640">
    <property type="entry name" value="ABC1_TM_sf"/>
</dbReference>
<dbReference type="Pfam" id="PF00005">
    <property type="entry name" value="ABC_tran"/>
    <property type="match status" value="1"/>
</dbReference>
<dbReference type="PATRIC" id="fig|1619100.3.peg.633"/>
<gene>
    <name evidence="10" type="ORF">UT34_C0002G0087</name>
</gene>
<organism evidence="10 11">
    <name type="scientific">candidate division WS6 bacterium GW2011_GWF2_39_15</name>
    <dbReference type="NCBI Taxonomy" id="1619100"/>
    <lineage>
        <taxon>Bacteria</taxon>
        <taxon>Candidatus Dojkabacteria</taxon>
    </lineage>
</organism>
<evidence type="ECO:0000256" key="6">
    <source>
        <dbReference type="ARBA" id="ARBA00023136"/>
    </source>
</evidence>
<dbReference type="InterPro" id="IPR003593">
    <property type="entry name" value="AAA+_ATPase"/>
</dbReference>
<dbReference type="SUPFAM" id="SSF90123">
    <property type="entry name" value="ABC transporter transmembrane region"/>
    <property type="match status" value="1"/>
</dbReference>
<dbReference type="InterPro" id="IPR039421">
    <property type="entry name" value="Type_1_exporter"/>
</dbReference>
<evidence type="ECO:0000256" key="4">
    <source>
        <dbReference type="ARBA" id="ARBA00022840"/>
    </source>
</evidence>
<dbReference type="STRING" id="1619100.UT34_C0002G0087"/>
<dbReference type="PANTHER" id="PTHR43394">
    <property type="entry name" value="ATP-DEPENDENT PERMEASE MDL1, MITOCHONDRIAL"/>
    <property type="match status" value="1"/>
</dbReference>
<dbReference type="PROSITE" id="PS50893">
    <property type="entry name" value="ABC_TRANSPORTER_2"/>
    <property type="match status" value="1"/>
</dbReference>
<keyword evidence="6 7" id="KW-0472">Membrane</keyword>
<evidence type="ECO:0000256" key="3">
    <source>
        <dbReference type="ARBA" id="ARBA00022741"/>
    </source>
</evidence>
<keyword evidence="5 7" id="KW-1133">Transmembrane helix</keyword>
<evidence type="ECO:0000313" key="10">
    <source>
        <dbReference type="EMBL" id="KKR05580.1"/>
    </source>
</evidence>
<dbReference type="SMART" id="SM00382">
    <property type="entry name" value="AAA"/>
    <property type="match status" value="1"/>
</dbReference>
<evidence type="ECO:0000256" key="2">
    <source>
        <dbReference type="ARBA" id="ARBA00022692"/>
    </source>
</evidence>
<protein>
    <submittedName>
        <fullName evidence="10">ABC transporter, ATP-binding/permease protein</fullName>
    </submittedName>
</protein>
<dbReference type="EMBL" id="LBWK01000002">
    <property type="protein sequence ID" value="KKR05580.1"/>
    <property type="molecule type" value="Genomic_DNA"/>
</dbReference>
<dbReference type="InterPro" id="IPR011527">
    <property type="entry name" value="ABC1_TM_dom"/>
</dbReference>
<evidence type="ECO:0000256" key="7">
    <source>
        <dbReference type="SAM" id="Phobius"/>
    </source>
</evidence>
<evidence type="ECO:0000259" key="9">
    <source>
        <dbReference type="PROSITE" id="PS50929"/>
    </source>
</evidence>
<evidence type="ECO:0000256" key="5">
    <source>
        <dbReference type="ARBA" id="ARBA00022989"/>
    </source>
</evidence>
<accession>A0A0G0Q592</accession>
<dbReference type="GO" id="GO:0015421">
    <property type="term" value="F:ABC-type oligopeptide transporter activity"/>
    <property type="evidence" value="ECO:0007669"/>
    <property type="project" value="TreeGrafter"/>
</dbReference>
<dbReference type="Gene3D" id="3.40.50.300">
    <property type="entry name" value="P-loop containing nucleotide triphosphate hydrolases"/>
    <property type="match status" value="1"/>
</dbReference>
<dbReference type="InterPro" id="IPR027417">
    <property type="entry name" value="P-loop_NTPase"/>
</dbReference>
<dbReference type="Proteomes" id="UP000034799">
    <property type="component" value="Unassembled WGS sequence"/>
</dbReference>
<feature type="domain" description="ABC transmembrane type-1" evidence="9">
    <location>
        <begin position="31"/>
        <end position="207"/>
    </location>
</feature>
<name>A0A0G0Q592_9BACT</name>
<dbReference type="SUPFAM" id="SSF52540">
    <property type="entry name" value="P-loop containing nucleoside triphosphate hydrolases"/>
    <property type="match status" value="1"/>
</dbReference>
<reference evidence="10 11" key="1">
    <citation type="journal article" date="2015" name="Nature">
        <title>rRNA introns, odd ribosomes, and small enigmatic genomes across a large radiation of phyla.</title>
        <authorList>
            <person name="Brown C.T."/>
            <person name="Hug L.A."/>
            <person name="Thomas B.C."/>
            <person name="Sharon I."/>
            <person name="Castelle C.J."/>
            <person name="Singh A."/>
            <person name="Wilkins M.J."/>
            <person name="Williams K.H."/>
            <person name="Banfield J.F."/>
        </authorList>
    </citation>
    <scope>NUCLEOTIDE SEQUENCE [LARGE SCALE GENOMIC DNA]</scope>
</reference>
<dbReference type="PROSITE" id="PS50929">
    <property type="entry name" value="ABC_TM1F"/>
    <property type="match status" value="1"/>
</dbReference>
<dbReference type="InterPro" id="IPR003439">
    <property type="entry name" value="ABC_transporter-like_ATP-bd"/>
</dbReference>
<evidence type="ECO:0000256" key="1">
    <source>
        <dbReference type="ARBA" id="ARBA00004651"/>
    </source>
</evidence>
<dbReference type="PANTHER" id="PTHR43394:SF1">
    <property type="entry name" value="ATP-BINDING CASSETTE SUB-FAMILY B MEMBER 10, MITOCHONDRIAL"/>
    <property type="match status" value="1"/>
</dbReference>
<feature type="transmembrane region" description="Helical" evidence="7">
    <location>
        <begin position="69"/>
        <end position="89"/>
    </location>
</feature>
<comment type="subcellular location">
    <subcellularLocation>
        <location evidence="1">Cell membrane</location>
        <topology evidence="1">Multi-pass membrane protein</topology>
    </subcellularLocation>
</comment>
<proteinExistence type="predicted"/>
<keyword evidence="4 10" id="KW-0067">ATP-binding</keyword>
<dbReference type="GO" id="GO:0005524">
    <property type="term" value="F:ATP binding"/>
    <property type="evidence" value="ECO:0007669"/>
    <property type="project" value="UniProtKB-KW"/>
</dbReference>
<feature type="domain" description="ABC transporter" evidence="8">
    <location>
        <begin position="355"/>
        <end position="594"/>
    </location>
</feature>
<sequence length="614" mass="70796">MEKKKYTLKDFFSNLFWAFKWVFSFSKFESFLLFATYLIRALIPIASSYLFALMLTTFTGFLAENSPGFYSLLTRITPIALIYLVVNLIQSLNENANFYLKSKLNIFYDNQIYLEVYKKISTIDFEKHEDAKFNDKIKKATENIDRVTSLYDEIFVLISNAVGVIGSSLILLKFHPFMLLFVIIFSMPSTVLQLKSTLRRRKMYESMVQLNRSFWYASENLTTDKQLYEVRANNLSKRISDYMQRKMDIKNEKEFGYYKDYAKKSSRLAIFDAQDILFGLMIMQKILVSGGTIGDLSFYWGRATNVTSLIRNTLTSLVFLFDRSKVLEYVRDIMEFENCIKTGEVVVSSKMPPKIEFDKVSFKYPGSSKYVLKDLSIVLNPFDEVALVGLNGAGKTTLIKLLLRFYDPTSGVIKINGTPLSQIDLLSYYSVIGILFQDFNKYPFLTIKESLLLNKTRYSHKSIEEALDFSDILDTVKSLPKKAEHRLSKWFTNGMNFSKGQEQKLALARIIFRNAPLLILDEPTSSIDSNAEFKIFNKIYKSFSSKTIVVISHRFNTIRSAKKIYVLKNGRIVEEGNHDELMAKQGQYYKSFNLQAEGYKSISSTAPDQVIQTA</sequence>
<feature type="transmembrane region" description="Helical" evidence="7">
    <location>
        <begin position="41"/>
        <end position="63"/>
    </location>
</feature>
<keyword evidence="3" id="KW-0547">Nucleotide-binding</keyword>
<dbReference type="AlphaFoldDB" id="A0A0G0Q592"/>
<feature type="transmembrane region" description="Helical" evidence="7">
    <location>
        <begin position="154"/>
        <end position="171"/>
    </location>
</feature>
<dbReference type="GO" id="GO:0005886">
    <property type="term" value="C:plasma membrane"/>
    <property type="evidence" value="ECO:0007669"/>
    <property type="project" value="UniProtKB-SubCell"/>
</dbReference>
<comment type="caution">
    <text evidence="10">The sequence shown here is derived from an EMBL/GenBank/DDBJ whole genome shotgun (WGS) entry which is preliminary data.</text>
</comment>
<evidence type="ECO:0000313" key="11">
    <source>
        <dbReference type="Proteomes" id="UP000034799"/>
    </source>
</evidence>
<dbReference type="Gene3D" id="1.20.1560.10">
    <property type="entry name" value="ABC transporter type 1, transmembrane domain"/>
    <property type="match status" value="1"/>
</dbReference>
<dbReference type="GO" id="GO:0016887">
    <property type="term" value="F:ATP hydrolysis activity"/>
    <property type="evidence" value="ECO:0007669"/>
    <property type="project" value="InterPro"/>
</dbReference>